<dbReference type="AlphaFoldDB" id="A0A1E3RKZ3"/>
<keyword evidence="2" id="KW-1185">Reference proteome</keyword>
<evidence type="ECO:0000313" key="2">
    <source>
        <dbReference type="Proteomes" id="UP000094053"/>
    </source>
</evidence>
<organism evidence="1 2">
    <name type="scientific">Mycolicibacterium flavescens</name>
    <name type="common">Mycobacterium flavescens</name>
    <dbReference type="NCBI Taxonomy" id="1776"/>
    <lineage>
        <taxon>Bacteria</taxon>
        <taxon>Bacillati</taxon>
        <taxon>Actinomycetota</taxon>
        <taxon>Actinomycetes</taxon>
        <taxon>Mycobacteriales</taxon>
        <taxon>Mycobacteriaceae</taxon>
        <taxon>Mycolicibacterium</taxon>
    </lineage>
</organism>
<dbReference type="Pfam" id="PF08837">
    <property type="entry name" value="DUF1810"/>
    <property type="match status" value="1"/>
</dbReference>
<dbReference type="Gene3D" id="1.25.40.380">
    <property type="entry name" value="Protein of unknown function DUF1810"/>
    <property type="match status" value="1"/>
</dbReference>
<dbReference type="InterPro" id="IPR014937">
    <property type="entry name" value="DUF1810"/>
</dbReference>
<comment type="caution">
    <text evidence="1">The sequence shown here is derived from an EMBL/GenBank/DDBJ whole genome shotgun (WGS) entry which is preliminary data.</text>
</comment>
<dbReference type="EMBL" id="MIHA01000006">
    <property type="protein sequence ID" value="ODQ90541.1"/>
    <property type="molecule type" value="Genomic_DNA"/>
</dbReference>
<name>A0A1E3RKZ3_MYCFV</name>
<accession>A0A1E3RKZ3</accession>
<dbReference type="OrthoDB" id="9801870at2"/>
<sequence>MAVNKSSASDDPYDLNRFVVEQNPVYDRVLAELRAGRKRSHWIWYVFPQLRGLGSSPMAQRYGISSLAEARAYLDHDVLGPRLRECAQVVARSTQASAMDLFGRPDDLKVRSSMTLFSRAARDPDLRAVFDAVLAKYYGGEPDPLTLDKLNAER</sequence>
<reference evidence="2" key="1">
    <citation type="submission" date="2016-09" db="EMBL/GenBank/DDBJ databases">
        <authorList>
            <person name="Greninger A.L."/>
            <person name="Jerome K.R."/>
            <person name="Mcnair B."/>
            <person name="Wallis C."/>
            <person name="Fang F."/>
        </authorList>
    </citation>
    <scope>NUCLEOTIDE SEQUENCE [LARGE SCALE GENOMIC DNA]</scope>
    <source>
        <strain evidence="2">M6</strain>
    </source>
</reference>
<protein>
    <submittedName>
        <fullName evidence="1">Calpastatin</fullName>
    </submittedName>
</protein>
<dbReference type="Proteomes" id="UP000094053">
    <property type="component" value="Unassembled WGS sequence"/>
</dbReference>
<dbReference type="InterPro" id="IPR036287">
    <property type="entry name" value="Rv1873-like_sf"/>
</dbReference>
<proteinExistence type="predicted"/>
<evidence type="ECO:0000313" key="1">
    <source>
        <dbReference type="EMBL" id="ODQ90541.1"/>
    </source>
</evidence>
<gene>
    <name evidence="1" type="ORF">BHQ18_10970</name>
</gene>
<dbReference type="PIRSF" id="PIRSF008546">
    <property type="entry name" value="UCP008546"/>
    <property type="match status" value="1"/>
</dbReference>
<dbReference type="STRING" id="1776.BHQ18_10970"/>
<dbReference type="SUPFAM" id="SSF140736">
    <property type="entry name" value="Rv1873-like"/>
    <property type="match status" value="1"/>
</dbReference>